<dbReference type="AlphaFoldDB" id="A0A7J6ACP3"/>
<dbReference type="SMART" id="SM00034">
    <property type="entry name" value="CLECT"/>
    <property type="match status" value="1"/>
</dbReference>
<dbReference type="InterPro" id="IPR016186">
    <property type="entry name" value="C-type_lectin-like/link_sf"/>
</dbReference>
<dbReference type="PROSITE" id="PS00615">
    <property type="entry name" value="C_TYPE_LECTIN_1"/>
    <property type="match status" value="1"/>
</dbReference>
<keyword evidence="4" id="KW-1185">Reference proteome</keyword>
<dbReference type="SUPFAM" id="SSF56436">
    <property type="entry name" value="C-type lectin-like"/>
    <property type="match status" value="1"/>
</dbReference>
<comment type="caution">
    <text evidence="3">The sequence shown here is derived from an EMBL/GenBank/DDBJ whole genome shotgun (WGS) entry which is preliminary data.</text>
</comment>
<dbReference type="InterPro" id="IPR050111">
    <property type="entry name" value="C-type_lectin/snaclec_domain"/>
</dbReference>
<evidence type="ECO:0000256" key="1">
    <source>
        <dbReference type="ARBA" id="ARBA00023157"/>
    </source>
</evidence>
<dbReference type="InterPro" id="IPR018378">
    <property type="entry name" value="C-type_lectin_CS"/>
</dbReference>
<dbReference type="PROSITE" id="PS50041">
    <property type="entry name" value="C_TYPE_LECTIN_2"/>
    <property type="match status" value="1"/>
</dbReference>
<dbReference type="Proteomes" id="UP000593565">
    <property type="component" value="Unassembled WGS sequence"/>
</dbReference>
<proteinExistence type="predicted"/>
<feature type="domain" description="C-type lectin" evidence="2">
    <location>
        <begin position="1"/>
        <end position="113"/>
    </location>
</feature>
<organism evidence="3 4">
    <name type="scientific">Ameiurus melas</name>
    <name type="common">Black bullhead</name>
    <name type="synonym">Silurus melas</name>
    <dbReference type="NCBI Taxonomy" id="219545"/>
    <lineage>
        <taxon>Eukaryota</taxon>
        <taxon>Metazoa</taxon>
        <taxon>Chordata</taxon>
        <taxon>Craniata</taxon>
        <taxon>Vertebrata</taxon>
        <taxon>Euteleostomi</taxon>
        <taxon>Actinopterygii</taxon>
        <taxon>Neopterygii</taxon>
        <taxon>Teleostei</taxon>
        <taxon>Ostariophysi</taxon>
        <taxon>Siluriformes</taxon>
        <taxon>Ictaluridae</taxon>
        <taxon>Ameiurus</taxon>
    </lineage>
</organism>
<dbReference type="InterPro" id="IPR016187">
    <property type="entry name" value="CTDL_fold"/>
</dbReference>
<dbReference type="Pfam" id="PF00059">
    <property type="entry name" value="Lectin_C"/>
    <property type="match status" value="1"/>
</dbReference>
<keyword evidence="1" id="KW-1015">Disulfide bond</keyword>
<sequence>MQSRDYCVRKGSHLVIITNQTEQNFASSQIGETHWIGLNDLETEGKWMWVNNQPLKKTDVTFWYSPQGGSSEPDNWNKENPSGEDCAALGHEIGDINKWFDASCLKRKRFICEK</sequence>
<gene>
    <name evidence="3" type="ORF">AMELA_G00173550</name>
</gene>
<evidence type="ECO:0000313" key="4">
    <source>
        <dbReference type="Proteomes" id="UP000593565"/>
    </source>
</evidence>
<dbReference type="Gene3D" id="3.10.100.10">
    <property type="entry name" value="Mannose-Binding Protein A, subunit A"/>
    <property type="match status" value="1"/>
</dbReference>
<protein>
    <recommendedName>
        <fullName evidence="2">C-type lectin domain-containing protein</fullName>
    </recommendedName>
</protein>
<reference evidence="3 4" key="1">
    <citation type="submission" date="2020-02" db="EMBL/GenBank/DDBJ databases">
        <title>A chromosome-scale genome assembly of the black bullhead catfish (Ameiurus melas).</title>
        <authorList>
            <person name="Wen M."/>
            <person name="Zham M."/>
            <person name="Cabau C."/>
            <person name="Klopp C."/>
            <person name="Donnadieu C."/>
            <person name="Roques C."/>
            <person name="Bouchez O."/>
            <person name="Lampietro C."/>
            <person name="Jouanno E."/>
            <person name="Herpin A."/>
            <person name="Louis A."/>
            <person name="Berthelot C."/>
            <person name="Parey E."/>
            <person name="Roest-Crollius H."/>
            <person name="Braasch I."/>
            <person name="Postlethwait J."/>
            <person name="Robinson-Rechavi M."/>
            <person name="Echchiki A."/>
            <person name="Begum T."/>
            <person name="Montfort J."/>
            <person name="Schartl M."/>
            <person name="Bobe J."/>
            <person name="Guiguen Y."/>
        </authorList>
    </citation>
    <scope>NUCLEOTIDE SEQUENCE [LARGE SCALE GENOMIC DNA]</scope>
    <source>
        <strain evidence="3">M_S1</strain>
        <tissue evidence="3">Blood</tissue>
    </source>
</reference>
<dbReference type="EMBL" id="JAAGNN010000014">
    <property type="protein sequence ID" value="KAF4080632.1"/>
    <property type="molecule type" value="Genomic_DNA"/>
</dbReference>
<dbReference type="InterPro" id="IPR001304">
    <property type="entry name" value="C-type_lectin-like"/>
</dbReference>
<accession>A0A7J6ACP3</accession>
<evidence type="ECO:0000259" key="2">
    <source>
        <dbReference type="PROSITE" id="PS50041"/>
    </source>
</evidence>
<name>A0A7J6ACP3_AMEME</name>
<evidence type="ECO:0000313" key="3">
    <source>
        <dbReference type="EMBL" id="KAF4080632.1"/>
    </source>
</evidence>
<dbReference type="PANTHER" id="PTHR22803">
    <property type="entry name" value="MANNOSE, PHOSPHOLIPASE, LECTIN RECEPTOR RELATED"/>
    <property type="match status" value="1"/>
</dbReference>